<feature type="domain" description="NAD-dependent epimerase/dehydratase" evidence="9">
    <location>
        <begin position="5"/>
        <end position="252"/>
    </location>
</feature>
<dbReference type="PANTHER" id="PTHR10366">
    <property type="entry name" value="NAD DEPENDENT EPIMERASE/DEHYDRATASE"/>
    <property type="match status" value="1"/>
</dbReference>
<dbReference type="SUPFAM" id="SSF51735">
    <property type="entry name" value="NAD(P)-binding Rossmann-fold domains"/>
    <property type="match status" value="1"/>
</dbReference>
<keyword evidence="2" id="KW-0284">Flavonoid biosynthesis</keyword>
<evidence type="ECO:0000313" key="11">
    <source>
        <dbReference type="Proteomes" id="UP000232323"/>
    </source>
</evidence>
<evidence type="ECO:0000256" key="7">
    <source>
        <dbReference type="ARBA" id="ARBA00048870"/>
    </source>
</evidence>
<evidence type="ECO:0000256" key="4">
    <source>
        <dbReference type="ARBA" id="ARBA00039055"/>
    </source>
</evidence>
<evidence type="ECO:0000256" key="3">
    <source>
        <dbReference type="ARBA" id="ARBA00023445"/>
    </source>
</evidence>
<dbReference type="OrthoDB" id="2735536at2759"/>
<accession>A0A250WXP9</accession>
<evidence type="ECO:0000256" key="5">
    <source>
        <dbReference type="ARBA" id="ARBA00039057"/>
    </source>
</evidence>
<comment type="catalytic activity">
    <reaction evidence="8">
        <text>a (2R,3S,4S)-leucoanthocyanidin + NADP(+) = a (2R,3R)-dihydroflavonol + NADPH + H(+)</text>
        <dbReference type="Rhea" id="RHEA:54444"/>
        <dbReference type="ChEBI" id="CHEBI:15378"/>
        <dbReference type="ChEBI" id="CHEBI:57783"/>
        <dbReference type="ChEBI" id="CHEBI:58349"/>
        <dbReference type="ChEBI" id="CHEBI:138176"/>
        <dbReference type="ChEBI" id="CHEBI:138188"/>
        <dbReference type="EC" id="1.1.1.219"/>
    </reaction>
</comment>
<organism evidence="10 11">
    <name type="scientific">Chlamydomonas eustigma</name>
    <dbReference type="NCBI Taxonomy" id="1157962"/>
    <lineage>
        <taxon>Eukaryota</taxon>
        <taxon>Viridiplantae</taxon>
        <taxon>Chlorophyta</taxon>
        <taxon>core chlorophytes</taxon>
        <taxon>Chlorophyceae</taxon>
        <taxon>CS clade</taxon>
        <taxon>Chlamydomonadales</taxon>
        <taxon>Chlamydomonadaceae</taxon>
        <taxon>Chlamydomonas</taxon>
    </lineage>
</organism>
<dbReference type="FunFam" id="3.40.50.720:FF:000085">
    <property type="entry name" value="Dihydroflavonol reductase"/>
    <property type="match status" value="1"/>
</dbReference>
<dbReference type="Proteomes" id="UP000232323">
    <property type="component" value="Unassembled WGS sequence"/>
</dbReference>
<dbReference type="GO" id="GO:0047890">
    <property type="term" value="F:flavanone 4-reductase activity"/>
    <property type="evidence" value="ECO:0007669"/>
    <property type="project" value="UniProtKB-EC"/>
</dbReference>
<dbReference type="InterPro" id="IPR001509">
    <property type="entry name" value="Epimerase_deHydtase"/>
</dbReference>
<dbReference type="InterPro" id="IPR036291">
    <property type="entry name" value="NAD(P)-bd_dom_sf"/>
</dbReference>
<protein>
    <recommendedName>
        <fullName evidence="6">Flavanone 4-reductase</fullName>
        <ecNumber evidence="5">1.1.1.219</ecNumber>
        <ecNumber evidence="4">1.1.1.234</ecNumber>
    </recommendedName>
</protein>
<comment type="catalytic activity">
    <reaction evidence="7">
        <text>(2S)-flavan-4-ol + NADP(+) = (2S)-flavanone + NADPH + H(+)</text>
        <dbReference type="Rhea" id="RHEA:11228"/>
        <dbReference type="ChEBI" id="CHEBI:15378"/>
        <dbReference type="ChEBI" id="CHEBI:15605"/>
        <dbReference type="ChEBI" id="CHEBI:15606"/>
        <dbReference type="ChEBI" id="CHEBI:57783"/>
        <dbReference type="ChEBI" id="CHEBI:58349"/>
        <dbReference type="EC" id="1.1.1.234"/>
    </reaction>
</comment>
<keyword evidence="11" id="KW-1185">Reference proteome</keyword>
<comment type="caution">
    <text evidence="10">The sequence shown here is derived from an EMBL/GenBank/DDBJ whole genome shotgun (WGS) entry which is preliminary data.</text>
</comment>
<evidence type="ECO:0000256" key="2">
    <source>
        <dbReference type="ARBA" id="ARBA00023241"/>
    </source>
</evidence>
<proteinExistence type="inferred from homology"/>
<dbReference type="PANTHER" id="PTHR10366:SF564">
    <property type="entry name" value="STEROL-4-ALPHA-CARBOXYLATE 3-DEHYDROGENASE, DECARBOXYLATING"/>
    <property type="match status" value="1"/>
</dbReference>
<dbReference type="GO" id="GO:0009813">
    <property type="term" value="P:flavonoid biosynthetic process"/>
    <property type="evidence" value="ECO:0007669"/>
    <property type="project" value="UniProtKB-KW"/>
</dbReference>
<dbReference type="InterPro" id="IPR050425">
    <property type="entry name" value="NAD(P)_dehydrat-like"/>
</dbReference>
<dbReference type="EC" id="1.1.1.234" evidence="4"/>
<evidence type="ECO:0000259" key="9">
    <source>
        <dbReference type="Pfam" id="PF01370"/>
    </source>
</evidence>
<keyword evidence="1" id="KW-0560">Oxidoreductase</keyword>
<dbReference type="GO" id="GO:0045552">
    <property type="term" value="F:dihydroflavanol 4-reductase activity"/>
    <property type="evidence" value="ECO:0007669"/>
    <property type="project" value="UniProtKB-EC"/>
</dbReference>
<sequence length="332" mass="36069">MPLAVVTGCTGYVGSELCRQLLKRGFNVRGTVRSIGHERSSQLLNMLKEFAPEGSIDLVEADLLQTGSFDEACKDADFLFHVASPFVIFVEDQQQQLIDPAVTGTRNVMEAAAKHKHSLKRIVLTSSVAAVHDCHQKQIPKRADGKWSEEDFNETSTLEGSPPEGYWLSKVLAEKEAWTLAKQHGLDLVIILPEFVMGPALTKAAAETSTSAGFMKGFLEAPDGKVPEGDWMFSDVRDVALSHILAAINPAASGRYIISQPMSLNARQVTDILKAHLPGIAIPDGKESPIKDNIDNTKVQTGLGLEVKPIKSTITDMVDSLISLGFTTPSYK</sequence>
<evidence type="ECO:0000313" key="10">
    <source>
        <dbReference type="EMBL" id="GAX75613.1"/>
    </source>
</evidence>
<dbReference type="AlphaFoldDB" id="A0A250WXP9"/>
<dbReference type="EMBL" id="BEGY01000013">
    <property type="protein sequence ID" value="GAX75613.1"/>
    <property type="molecule type" value="Genomic_DNA"/>
</dbReference>
<gene>
    <name evidence="10" type="ORF">CEUSTIGMA_g3057.t1</name>
</gene>
<dbReference type="EC" id="1.1.1.219" evidence="5"/>
<dbReference type="Pfam" id="PF01370">
    <property type="entry name" value="Epimerase"/>
    <property type="match status" value="1"/>
</dbReference>
<evidence type="ECO:0000256" key="6">
    <source>
        <dbReference type="ARBA" id="ARBA00042087"/>
    </source>
</evidence>
<dbReference type="STRING" id="1157962.A0A250WXP9"/>
<evidence type="ECO:0000256" key="1">
    <source>
        <dbReference type="ARBA" id="ARBA00023002"/>
    </source>
</evidence>
<reference evidence="10 11" key="1">
    <citation type="submission" date="2017-08" db="EMBL/GenBank/DDBJ databases">
        <title>Acidophilic green algal genome provides insights into adaptation to an acidic environment.</title>
        <authorList>
            <person name="Hirooka S."/>
            <person name="Hirose Y."/>
            <person name="Kanesaki Y."/>
            <person name="Higuchi S."/>
            <person name="Fujiwara T."/>
            <person name="Onuma R."/>
            <person name="Era A."/>
            <person name="Ohbayashi R."/>
            <person name="Uzuka A."/>
            <person name="Nozaki H."/>
            <person name="Yoshikawa H."/>
            <person name="Miyagishima S.Y."/>
        </authorList>
    </citation>
    <scope>NUCLEOTIDE SEQUENCE [LARGE SCALE GENOMIC DNA]</scope>
    <source>
        <strain evidence="10 11">NIES-2499</strain>
    </source>
</reference>
<evidence type="ECO:0000256" key="8">
    <source>
        <dbReference type="ARBA" id="ARBA00049132"/>
    </source>
</evidence>
<dbReference type="Gene3D" id="3.40.50.720">
    <property type="entry name" value="NAD(P)-binding Rossmann-like Domain"/>
    <property type="match status" value="1"/>
</dbReference>
<comment type="similarity">
    <text evidence="3">Belongs to the NAD(P)-dependent epimerase/dehydratase family. Dihydroflavonol-4-reductase subfamily.</text>
</comment>
<name>A0A250WXP9_9CHLO</name>